<dbReference type="EMBL" id="UGTL01000001">
    <property type="protein sequence ID" value="SUB86335.1"/>
    <property type="molecule type" value="Genomic_DNA"/>
</dbReference>
<name>A0A379E103_9BACT</name>
<organism evidence="3 4">
    <name type="scientific">Prevotella disiens</name>
    <dbReference type="NCBI Taxonomy" id="28130"/>
    <lineage>
        <taxon>Bacteria</taxon>
        <taxon>Pseudomonadati</taxon>
        <taxon>Bacteroidota</taxon>
        <taxon>Bacteroidia</taxon>
        <taxon>Bacteroidales</taxon>
        <taxon>Prevotellaceae</taxon>
        <taxon>Prevotella</taxon>
    </lineage>
</organism>
<gene>
    <name evidence="2" type="ORF">DXC89_08990</name>
    <name evidence="3" type="ORF">NCTC11157_02090</name>
</gene>
<evidence type="ECO:0000313" key="5">
    <source>
        <dbReference type="Proteomes" id="UP000260835"/>
    </source>
</evidence>
<feature type="transmembrane region" description="Helical" evidence="1">
    <location>
        <begin position="36"/>
        <end position="54"/>
    </location>
</feature>
<proteinExistence type="predicted"/>
<protein>
    <submittedName>
        <fullName evidence="3">Uncharacterized protein</fullName>
    </submittedName>
</protein>
<dbReference type="AlphaFoldDB" id="A0A379E103"/>
<dbReference type="EMBL" id="QSRD01000073">
    <property type="protein sequence ID" value="RGK96416.1"/>
    <property type="molecule type" value="Genomic_DNA"/>
</dbReference>
<evidence type="ECO:0000313" key="3">
    <source>
        <dbReference type="EMBL" id="SUB86335.1"/>
    </source>
</evidence>
<evidence type="ECO:0000313" key="4">
    <source>
        <dbReference type="Proteomes" id="UP000254072"/>
    </source>
</evidence>
<reference evidence="3 4" key="1">
    <citation type="submission" date="2018-06" db="EMBL/GenBank/DDBJ databases">
        <authorList>
            <consortium name="Pathogen Informatics"/>
            <person name="Doyle S."/>
        </authorList>
    </citation>
    <scope>NUCLEOTIDE SEQUENCE [LARGE SCALE GENOMIC DNA]</scope>
    <source>
        <strain evidence="3 4">NCTC11157</strain>
    </source>
</reference>
<dbReference type="Proteomes" id="UP000254072">
    <property type="component" value="Unassembled WGS sequence"/>
</dbReference>
<evidence type="ECO:0000256" key="1">
    <source>
        <dbReference type="SAM" id="Phobius"/>
    </source>
</evidence>
<keyword evidence="1" id="KW-0812">Transmembrane</keyword>
<keyword evidence="1" id="KW-0472">Membrane</keyword>
<accession>A0A379E103</accession>
<reference evidence="2 5" key="2">
    <citation type="submission" date="2018-08" db="EMBL/GenBank/DDBJ databases">
        <title>A genome reference for cultivated species of the human gut microbiota.</title>
        <authorList>
            <person name="Zou Y."/>
            <person name="Xue W."/>
            <person name="Luo G."/>
        </authorList>
    </citation>
    <scope>NUCLEOTIDE SEQUENCE [LARGE SCALE GENOMIC DNA]</scope>
    <source>
        <strain evidence="2 5">TF09-12</strain>
    </source>
</reference>
<feature type="transmembrane region" description="Helical" evidence="1">
    <location>
        <begin position="12"/>
        <end position="30"/>
    </location>
</feature>
<evidence type="ECO:0000313" key="2">
    <source>
        <dbReference type="EMBL" id="RGK96416.1"/>
    </source>
</evidence>
<sequence>MDHKSPNKNIAGYSWTLGLSLLASGVFALLDKMWQFALYLILGFIALSIGFYFWSKRDK</sequence>
<keyword evidence="1" id="KW-1133">Transmembrane helix</keyword>
<dbReference type="Proteomes" id="UP000260835">
    <property type="component" value="Unassembled WGS sequence"/>
</dbReference>